<dbReference type="KEGG" id="aace:A0U92_00190"/>
<dbReference type="AlphaFoldDB" id="A0A1U9KC94"/>
<dbReference type="Proteomes" id="UP000188937">
    <property type="component" value="Chromosome"/>
</dbReference>
<evidence type="ECO:0000313" key="2">
    <source>
        <dbReference type="Proteomes" id="UP000188937"/>
    </source>
</evidence>
<sequence>MTADVTSLLLAACTTSAHHLMEHEQKNLFHTMDISIYYGIRLRTVILIPKETFNSTHHLPTLLTRSIYGADDITSQMDDRSETCLFDAWGSLEKILFECVHSNT</sequence>
<protein>
    <submittedName>
        <fullName evidence="1">Uncharacterized protein</fullName>
    </submittedName>
</protein>
<accession>A0A1U9KC94</accession>
<name>A0A1U9KC94_ACEAC</name>
<reference evidence="1 2" key="1">
    <citation type="submission" date="2016-03" db="EMBL/GenBank/DDBJ databases">
        <title>Acetic acid bacteria sequencing.</title>
        <authorList>
            <person name="Brandt J."/>
            <person name="Jakob F."/>
            <person name="Vogel R.F."/>
        </authorList>
    </citation>
    <scope>NUCLEOTIDE SEQUENCE [LARGE SCALE GENOMIC DNA]</scope>
    <source>
        <strain evidence="1 2">TMW2.1153</strain>
    </source>
</reference>
<organism evidence="1 2">
    <name type="scientific">Acetobacter aceti</name>
    <dbReference type="NCBI Taxonomy" id="435"/>
    <lineage>
        <taxon>Bacteria</taxon>
        <taxon>Pseudomonadati</taxon>
        <taxon>Pseudomonadota</taxon>
        <taxon>Alphaproteobacteria</taxon>
        <taxon>Acetobacterales</taxon>
        <taxon>Acetobacteraceae</taxon>
        <taxon>Acetobacter</taxon>
        <taxon>Acetobacter subgen. Acetobacter</taxon>
    </lineage>
</organism>
<keyword evidence="2" id="KW-1185">Reference proteome</keyword>
<gene>
    <name evidence="1" type="ORF">A0U92_00190</name>
</gene>
<evidence type="ECO:0000313" key="1">
    <source>
        <dbReference type="EMBL" id="AQS83433.1"/>
    </source>
</evidence>
<proteinExistence type="predicted"/>
<dbReference type="EMBL" id="CP014692">
    <property type="protein sequence ID" value="AQS83433.1"/>
    <property type="molecule type" value="Genomic_DNA"/>
</dbReference>